<evidence type="ECO:0000313" key="1">
    <source>
        <dbReference type="EMBL" id="CAF4372149.1"/>
    </source>
</evidence>
<dbReference type="EMBL" id="CAJOBJ010050630">
    <property type="protein sequence ID" value="CAF4372149.1"/>
    <property type="molecule type" value="Genomic_DNA"/>
</dbReference>
<evidence type="ECO:0000313" key="2">
    <source>
        <dbReference type="Proteomes" id="UP000681720"/>
    </source>
</evidence>
<name>A0A8S2V2S2_9BILA</name>
<dbReference type="AlphaFoldDB" id="A0A8S2V2S2"/>
<dbReference type="Proteomes" id="UP000681720">
    <property type="component" value="Unassembled WGS sequence"/>
</dbReference>
<reference evidence="1" key="1">
    <citation type="submission" date="2021-02" db="EMBL/GenBank/DDBJ databases">
        <authorList>
            <person name="Nowell W R."/>
        </authorList>
    </citation>
    <scope>NUCLEOTIDE SEQUENCE</scope>
</reference>
<protein>
    <submittedName>
        <fullName evidence="1">Uncharacterized protein</fullName>
    </submittedName>
</protein>
<organism evidence="1 2">
    <name type="scientific">Rotaria magnacalcarata</name>
    <dbReference type="NCBI Taxonomy" id="392030"/>
    <lineage>
        <taxon>Eukaryota</taxon>
        <taxon>Metazoa</taxon>
        <taxon>Spiralia</taxon>
        <taxon>Gnathifera</taxon>
        <taxon>Rotifera</taxon>
        <taxon>Eurotatoria</taxon>
        <taxon>Bdelloidea</taxon>
        <taxon>Philodinida</taxon>
        <taxon>Philodinidae</taxon>
        <taxon>Rotaria</taxon>
    </lineage>
</organism>
<sequence>MIHDYYHTYAYNPTSFTCYTHLQCNRGPSPACLDWTEICNGYRDCIDSEIDEEHCWQLEYNECKDNEYQCKNGQCIPAS</sequence>
<accession>A0A8S2V2S2</accession>
<gene>
    <name evidence="1" type="ORF">GIL414_LOCUS28896</name>
</gene>
<feature type="non-terminal residue" evidence="1">
    <location>
        <position position="79"/>
    </location>
</feature>
<comment type="caution">
    <text evidence="1">The sequence shown here is derived from an EMBL/GenBank/DDBJ whole genome shotgun (WGS) entry which is preliminary data.</text>
</comment>
<proteinExistence type="predicted"/>